<keyword evidence="1" id="KW-0614">Plasmid</keyword>
<organism evidence="1">
    <name type="scientific">Enterobacter asburiae</name>
    <dbReference type="NCBI Taxonomy" id="61645"/>
    <lineage>
        <taxon>Bacteria</taxon>
        <taxon>Pseudomonadati</taxon>
        <taxon>Pseudomonadota</taxon>
        <taxon>Gammaproteobacteria</taxon>
        <taxon>Enterobacterales</taxon>
        <taxon>Enterobacteriaceae</taxon>
        <taxon>Enterobacter</taxon>
        <taxon>Enterobacter cloacae complex</taxon>
    </lineage>
</organism>
<dbReference type="AlphaFoldDB" id="A0A217EU84"/>
<sequence length="427" mass="48633">MKQYTLKIYFGDNSAPAYFGGDRQDDSSNTTPFQVALKKSRDCNSYAACLCTGKELPLSVRLRVEKHHLARFPLTGIKHREDCRFYSSLSPEGPQGCYTQDALKEKPDGTINIKLDYPLQVTGPSTPIDSSLRSGDASRNNKRDTVSILGLLHFLWETTSYNTWVPKMDGMRSSTKLGYHLFKQAEKIEAGKTKLSDVLLTPAYTNSSDSRRNSMTVERAKVNKQRLVVIAELAKFSESYMDGLNRLPVRDFYGMPFLGLDDARWKSALDRFPIAVNGWIKGMKVFVIAVTDVPGAKSAQVRQLALMMVSDRYIPLDSLNEGAFEQKLFELERSFYKPLRYDSSTHEYLANFCLTDVSTDNHLPIPVEIWGMNTPDYQEHRMVKERWYNANYGETGWLSWDATRTSVDSIESLLPKKMKSLYHDIIK</sequence>
<proteinExistence type="predicted"/>
<dbReference type="RefSeq" id="WP_172689161.1">
    <property type="nucleotide sequence ID" value="NZ_KX912253.1"/>
</dbReference>
<reference evidence="1" key="1">
    <citation type="journal article" date="2017" name="J. Antimicrob. Chemother.">
        <title>FRI-2 carbapenemase-producing Enterobacter cloacae complex in the UK.</title>
        <authorList>
            <person name="Meunier D."/>
            <person name="Findlay J."/>
            <person name="Doumith M."/>
            <person name="Godoy D."/>
            <person name="Perry C."/>
            <person name="Pike R."/>
            <person name="Gronthoud F."/>
            <person name="Shryane T."/>
            <person name="Poirel L."/>
            <person name="Welfare W."/>
            <person name="Woodford N."/>
            <person name="Hopkins K.L."/>
        </authorList>
    </citation>
    <scope>NUCLEOTIDE SEQUENCE</scope>
    <source>
        <strain evidence="1">H162620587</strain>
        <plasmid evidence="1">pJF-587</plasmid>
    </source>
</reference>
<dbReference type="Pfam" id="PF06666">
    <property type="entry name" value="DUF1173"/>
    <property type="match status" value="1"/>
</dbReference>
<accession>A0A217EU84</accession>
<protein>
    <submittedName>
        <fullName evidence="1">Putative transcriptional regulator</fullName>
    </submittedName>
</protein>
<dbReference type="InterPro" id="IPR009553">
    <property type="entry name" value="DUF1173"/>
</dbReference>
<name>A0A217EU84_ENTAS</name>
<geneLocation type="plasmid" evidence="1">
    <name>pJF-587</name>
</geneLocation>
<dbReference type="EMBL" id="KX912253">
    <property type="protein sequence ID" value="AQZ19881.1"/>
    <property type="molecule type" value="Genomic_DNA"/>
</dbReference>
<evidence type="ECO:0000313" key="1">
    <source>
        <dbReference type="EMBL" id="AQZ19881.1"/>
    </source>
</evidence>